<dbReference type="PANTHER" id="PTHR28106:SF1">
    <property type="entry name" value="MITOCHONDRIAL ATPASE COMPLEX SUBUNIT ATP10"/>
    <property type="match status" value="1"/>
</dbReference>
<dbReference type="PANTHER" id="PTHR28106">
    <property type="entry name" value="MITOCHONDRIAL ATPASE COMPLEX SUBUNIT ATP10"/>
    <property type="match status" value="1"/>
</dbReference>
<gene>
    <name evidence="1" type="ORF">B296_00004748</name>
</gene>
<evidence type="ECO:0000313" key="2">
    <source>
        <dbReference type="Proteomes" id="UP000287651"/>
    </source>
</evidence>
<accession>A0A426Z4F5</accession>
<dbReference type="Proteomes" id="UP000287651">
    <property type="component" value="Unassembled WGS sequence"/>
</dbReference>
<organism evidence="1 2">
    <name type="scientific">Ensete ventricosum</name>
    <name type="common">Abyssinian banana</name>
    <name type="synonym">Musa ensete</name>
    <dbReference type="NCBI Taxonomy" id="4639"/>
    <lineage>
        <taxon>Eukaryota</taxon>
        <taxon>Viridiplantae</taxon>
        <taxon>Streptophyta</taxon>
        <taxon>Embryophyta</taxon>
        <taxon>Tracheophyta</taxon>
        <taxon>Spermatophyta</taxon>
        <taxon>Magnoliopsida</taxon>
        <taxon>Liliopsida</taxon>
        <taxon>Zingiberales</taxon>
        <taxon>Musaceae</taxon>
        <taxon>Ensete</taxon>
    </lineage>
</organism>
<dbReference type="EMBL" id="AMZH03008481">
    <property type="protein sequence ID" value="RRT58846.1"/>
    <property type="molecule type" value="Genomic_DNA"/>
</dbReference>
<proteinExistence type="predicted"/>
<dbReference type="Pfam" id="PF05176">
    <property type="entry name" value="ATP-synt_10"/>
    <property type="match status" value="1"/>
</dbReference>
<evidence type="ECO:0000313" key="1">
    <source>
        <dbReference type="EMBL" id="RRT58846.1"/>
    </source>
</evidence>
<reference evidence="1 2" key="1">
    <citation type="journal article" date="2014" name="Agronomy (Basel)">
        <title>A Draft Genome Sequence for Ensete ventricosum, the Drought-Tolerant Tree Against Hunger.</title>
        <authorList>
            <person name="Harrison J."/>
            <person name="Moore K.A."/>
            <person name="Paszkiewicz K."/>
            <person name="Jones T."/>
            <person name="Grant M."/>
            <person name="Ambacheew D."/>
            <person name="Muzemil S."/>
            <person name="Studholme D.J."/>
        </authorList>
    </citation>
    <scope>NUCLEOTIDE SEQUENCE [LARGE SCALE GENOMIC DNA]</scope>
</reference>
<dbReference type="AlphaFoldDB" id="A0A426Z4F5"/>
<protein>
    <submittedName>
        <fullName evidence="1">Uncharacterized protein</fullName>
    </submittedName>
</protein>
<sequence>MYSLATKRRLRRSEIGCNSDEINRGYFADISEIRKNDGKVYIFLLDGLGRIRWQGFGHATEEELSWLLSCTSLLLDEK</sequence>
<name>A0A426Z4F5_ENSVE</name>
<dbReference type="GO" id="GO:0005743">
    <property type="term" value="C:mitochondrial inner membrane"/>
    <property type="evidence" value="ECO:0007669"/>
    <property type="project" value="TreeGrafter"/>
</dbReference>
<dbReference type="InterPro" id="IPR007849">
    <property type="entry name" value="ATP10"/>
</dbReference>
<comment type="caution">
    <text evidence="1">The sequence shown here is derived from an EMBL/GenBank/DDBJ whole genome shotgun (WGS) entry which is preliminary data.</text>
</comment>
<dbReference type="GO" id="GO:0033615">
    <property type="term" value="P:mitochondrial proton-transporting ATP synthase complex assembly"/>
    <property type="evidence" value="ECO:0007669"/>
    <property type="project" value="TreeGrafter"/>
</dbReference>